<dbReference type="AlphaFoldDB" id="A0AAV6N8D6"/>
<protein>
    <submittedName>
        <fullName evidence="2">Uncharacterized protein</fullName>
    </submittedName>
</protein>
<sequence length="250" mass="26614">MPSGAKRRKAAKKKKVLEAHINPSSNTSQGKEGVKNRDSASQNNPSHSNPFGEGNKEIEESSSSNAGGGLSNVETNQKGGLTSETKNDTVQNESDKGSRDDDRSSRSSSSRSSSSDDESIDSTKKPEELHGKTSDLVASTAASIANSAMPGVSASEGTISIVENAFAENSSIPDMIASKKLETATKEQSSKPNEDGDLDLSEHAESPENFKPEAEDQPLIESRPPVPQRTSCAQFLYIGDKEVFAERLKV</sequence>
<name>A0AAV6N8D6_9ROSI</name>
<organism evidence="2 3">
    <name type="scientific">Cucurbita argyrosperma subsp. sororia</name>
    <dbReference type="NCBI Taxonomy" id="37648"/>
    <lineage>
        <taxon>Eukaryota</taxon>
        <taxon>Viridiplantae</taxon>
        <taxon>Streptophyta</taxon>
        <taxon>Embryophyta</taxon>
        <taxon>Tracheophyta</taxon>
        <taxon>Spermatophyta</taxon>
        <taxon>Magnoliopsida</taxon>
        <taxon>eudicotyledons</taxon>
        <taxon>Gunneridae</taxon>
        <taxon>Pentapetalae</taxon>
        <taxon>rosids</taxon>
        <taxon>fabids</taxon>
        <taxon>Cucurbitales</taxon>
        <taxon>Cucurbitaceae</taxon>
        <taxon>Cucurbiteae</taxon>
        <taxon>Cucurbita</taxon>
    </lineage>
</organism>
<gene>
    <name evidence="2" type="ORF">SDJN03_11060</name>
</gene>
<feature type="region of interest" description="Disordered" evidence="1">
    <location>
        <begin position="1"/>
        <end position="135"/>
    </location>
</feature>
<comment type="caution">
    <text evidence="2">The sequence shown here is derived from an EMBL/GenBank/DDBJ whole genome shotgun (WGS) entry which is preliminary data.</text>
</comment>
<evidence type="ECO:0000256" key="1">
    <source>
        <dbReference type="SAM" id="MobiDB-lite"/>
    </source>
</evidence>
<feature type="non-terminal residue" evidence="2">
    <location>
        <position position="1"/>
    </location>
</feature>
<feature type="compositionally biased region" description="Basic and acidic residues" evidence="1">
    <location>
        <begin position="121"/>
        <end position="133"/>
    </location>
</feature>
<reference evidence="2 3" key="1">
    <citation type="journal article" date="2021" name="Hortic Res">
        <title>The domestication of Cucurbita argyrosperma as revealed by the genome of its wild relative.</title>
        <authorList>
            <person name="Barrera-Redondo J."/>
            <person name="Sanchez-de la Vega G."/>
            <person name="Aguirre-Liguori J.A."/>
            <person name="Castellanos-Morales G."/>
            <person name="Gutierrez-Guerrero Y.T."/>
            <person name="Aguirre-Dugua X."/>
            <person name="Aguirre-Planter E."/>
            <person name="Tenaillon M.I."/>
            <person name="Lira-Saade R."/>
            <person name="Eguiarte L.E."/>
        </authorList>
    </citation>
    <scope>NUCLEOTIDE SEQUENCE [LARGE SCALE GENOMIC DNA]</scope>
    <source>
        <strain evidence="2">JBR-2021</strain>
    </source>
</reference>
<feature type="compositionally biased region" description="Basic and acidic residues" evidence="1">
    <location>
        <begin position="93"/>
        <end position="105"/>
    </location>
</feature>
<dbReference type="PANTHER" id="PTHR37187:SF19">
    <property type="entry name" value="(RAPE) HYPOTHETICAL PROTEIN"/>
    <property type="match status" value="1"/>
</dbReference>
<dbReference type="EMBL" id="JAGKQH010000007">
    <property type="protein sequence ID" value="KAG6594507.1"/>
    <property type="molecule type" value="Genomic_DNA"/>
</dbReference>
<evidence type="ECO:0000313" key="2">
    <source>
        <dbReference type="EMBL" id="KAG6594507.1"/>
    </source>
</evidence>
<dbReference type="PANTHER" id="PTHR37187">
    <property type="entry name" value="EXPRESSED PROTEIN"/>
    <property type="match status" value="1"/>
</dbReference>
<feature type="compositionally biased region" description="Basic and acidic residues" evidence="1">
    <location>
        <begin position="177"/>
        <end position="214"/>
    </location>
</feature>
<feature type="region of interest" description="Disordered" evidence="1">
    <location>
        <begin position="170"/>
        <end position="227"/>
    </location>
</feature>
<feature type="compositionally biased region" description="Polar residues" evidence="1">
    <location>
        <begin position="72"/>
        <end position="92"/>
    </location>
</feature>
<evidence type="ECO:0000313" key="3">
    <source>
        <dbReference type="Proteomes" id="UP000685013"/>
    </source>
</evidence>
<keyword evidence="3" id="KW-1185">Reference proteome</keyword>
<accession>A0AAV6N8D6</accession>
<dbReference type="Proteomes" id="UP000685013">
    <property type="component" value="Chromosome 7"/>
</dbReference>
<feature type="compositionally biased region" description="Basic residues" evidence="1">
    <location>
        <begin position="1"/>
        <end position="15"/>
    </location>
</feature>
<proteinExistence type="predicted"/>
<feature type="compositionally biased region" description="Polar residues" evidence="1">
    <location>
        <begin position="39"/>
        <end position="49"/>
    </location>
</feature>